<dbReference type="STRING" id="1817764.A2637_08055"/>
<evidence type="ECO:0000313" key="15">
    <source>
        <dbReference type="Proteomes" id="UP000179360"/>
    </source>
</evidence>
<comment type="cofactor">
    <cofactor evidence="2">
        <name>Co(2+)</name>
        <dbReference type="ChEBI" id="CHEBI:48828"/>
    </cofactor>
</comment>
<keyword evidence="10" id="KW-0482">Metalloprotease</keyword>
<evidence type="ECO:0000256" key="3">
    <source>
        <dbReference type="ARBA" id="ARBA00004479"/>
    </source>
</evidence>
<dbReference type="InterPro" id="IPR002816">
    <property type="entry name" value="TraB/PrgY/GumN_fam"/>
</dbReference>
<proteinExistence type="predicted"/>
<evidence type="ECO:0000256" key="9">
    <source>
        <dbReference type="ARBA" id="ARBA00022989"/>
    </source>
</evidence>
<evidence type="ECO:0000256" key="11">
    <source>
        <dbReference type="ARBA" id="ARBA00023136"/>
    </source>
</evidence>
<dbReference type="PANTHER" id="PTHR31120">
    <property type="entry name" value="METALLOPROTEASE TIKI"/>
    <property type="match status" value="1"/>
</dbReference>
<comment type="caution">
    <text evidence="14">The sequence shown here is derived from an EMBL/GenBank/DDBJ whole genome shotgun (WGS) entry which is preliminary data.</text>
</comment>
<dbReference type="GO" id="GO:0046872">
    <property type="term" value="F:metal ion binding"/>
    <property type="evidence" value="ECO:0007669"/>
    <property type="project" value="UniProtKB-KW"/>
</dbReference>
<keyword evidence="11" id="KW-0472">Membrane</keyword>
<keyword evidence="5" id="KW-0812">Transmembrane</keyword>
<dbReference type="GO" id="GO:0006508">
    <property type="term" value="P:proteolysis"/>
    <property type="evidence" value="ECO:0007669"/>
    <property type="project" value="UniProtKB-KW"/>
</dbReference>
<dbReference type="PANTHER" id="PTHR31120:SF6">
    <property type="entry name" value="METALLOPROTEASE TIKI HOMOLOG"/>
    <property type="match status" value="1"/>
</dbReference>
<dbReference type="CDD" id="cd14789">
    <property type="entry name" value="Tiki"/>
    <property type="match status" value="1"/>
</dbReference>
<dbReference type="InterPro" id="IPR040230">
    <property type="entry name" value="TIKI1/2-like"/>
</dbReference>
<dbReference type="Pfam" id="PF01963">
    <property type="entry name" value="TraB_PrgY_gumN"/>
    <property type="match status" value="1"/>
</dbReference>
<evidence type="ECO:0000256" key="5">
    <source>
        <dbReference type="ARBA" id="ARBA00022692"/>
    </source>
</evidence>
<name>A0A1F6TLH5_9PROT</name>
<gene>
    <name evidence="14" type="ORF">A2637_08055</name>
</gene>
<evidence type="ECO:0000256" key="7">
    <source>
        <dbReference type="ARBA" id="ARBA00022729"/>
    </source>
</evidence>
<organism evidence="14 15">
    <name type="scientific">Candidatus Muproteobacteria bacterium RIFCSPHIGHO2_01_FULL_65_16</name>
    <dbReference type="NCBI Taxonomy" id="1817764"/>
    <lineage>
        <taxon>Bacteria</taxon>
        <taxon>Pseudomonadati</taxon>
        <taxon>Pseudomonadota</taxon>
        <taxon>Candidatus Muproteobacteria</taxon>
    </lineage>
</organism>
<accession>A0A1F6TLH5</accession>
<sequence length="308" mass="33574">MPAIPTLTLIRIGLAAALWFSAAAAAGAGGARAAPPAPPAAAEKYARGLLWRIEADGPQPSYLFGTIHSADPRVTALPAAVRAAFEHASSFTMETFFSGAGLVRMAEAMYFPDDRTLDQLLGPEDYALVEQAVAAQGHPTRGLNKKKPWAVVMTLDAPPPESLLFLDLMLQRDAVLAGKPNHKLETMEEQLAVFDGMPLADQVTLLRESVRAHHQMREQHEELIRLYLKRDLAGLLALVNNSKPADDRVFQSLLDRLLTQRNIKMAERMAPRLKEGNAFIAVGAGHLPGEMGLLQLLERAGYRLTAVY</sequence>
<dbReference type="Proteomes" id="UP000179360">
    <property type="component" value="Unassembled WGS sequence"/>
</dbReference>
<comment type="subcellular location">
    <subcellularLocation>
        <location evidence="3">Membrane</location>
        <topology evidence="3">Single-pass type I membrane protein</topology>
    </subcellularLocation>
</comment>
<keyword evidence="9" id="KW-1133">Transmembrane helix</keyword>
<evidence type="ECO:0000256" key="6">
    <source>
        <dbReference type="ARBA" id="ARBA00022723"/>
    </source>
</evidence>
<feature type="chain" id="PRO_5009225576" description="TraB/GumN family protein" evidence="13">
    <location>
        <begin position="34"/>
        <end position="308"/>
    </location>
</feature>
<keyword evidence="12" id="KW-0325">Glycoprotein</keyword>
<evidence type="ECO:0000256" key="4">
    <source>
        <dbReference type="ARBA" id="ARBA00022670"/>
    </source>
</evidence>
<evidence type="ECO:0000256" key="13">
    <source>
        <dbReference type="SAM" id="SignalP"/>
    </source>
</evidence>
<protein>
    <recommendedName>
        <fullName evidence="16">TraB/GumN family protein</fullName>
    </recommendedName>
</protein>
<keyword evidence="4" id="KW-0645">Protease</keyword>
<dbReference type="AlphaFoldDB" id="A0A1F6TLH5"/>
<dbReference type="GO" id="GO:0016020">
    <property type="term" value="C:membrane"/>
    <property type="evidence" value="ECO:0007669"/>
    <property type="project" value="UniProtKB-SubCell"/>
</dbReference>
<evidence type="ECO:0008006" key="16">
    <source>
        <dbReference type="Google" id="ProtNLM"/>
    </source>
</evidence>
<evidence type="ECO:0000256" key="2">
    <source>
        <dbReference type="ARBA" id="ARBA00001941"/>
    </source>
</evidence>
<evidence type="ECO:0000256" key="12">
    <source>
        <dbReference type="ARBA" id="ARBA00023180"/>
    </source>
</evidence>
<evidence type="ECO:0000256" key="10">
    <source>
        <dbReference type="ARBA" id="ARBA00023049"/>
    </source>
</evidence>
<evidence type="ECO:0000313" key="14">
    <source>
        <dbReference type="EMBL" id="OGI45939.1"/>
    </source>
</evidence>
<dbReference type="GO" id="GO:0004222">
    <property type="term" value="F:metalloendopeptidase activity"/>
    <property type="evidence" value="ECO:0007669"/>
    <property type="project" value="TreeGrafter"/>
</dbReference>
<dbReference type="EMBL" id="MFSY01000060">
    <property type="protein sequence ID" value="OGI45939.1"/>
    <property type="molecule type" value="Genomic_DNA"/>
</dbReference>
<dbReference type="GO" id="GO:0030178">
    <property type="term" value="P:negative regulation of Wnt signaling pathway"/>
    <property type="evidence" value="ECO:0007669"/>
    <property type="project" value="InterPro"/>
</dbReference>
<keyword evidence="8" id="KW-0378">Hydrolase</keyword>
<keyword evidence="6" id="KW-0479">Metal-binding</keyword>
<keyword evidence="7 13" id="KW-0732">Signal</keyword>
<reference evidence="14 15" key="1">
    <citation type="journal article" date="2016" name="Nat. Commun.">
        <title>Thousands of microbial genomes shed light on interconnected biogeochemical processes in an aquifer system.</title>
        <authorList>
            <person name="Anantharaman K."/>
            <person name="Brown C.T."/>
            <person name="Hug L.A."/>
            <person name="Sharon I."/>
            <person name="Castelle C.J."/>
            <person name="Probst A.J."/>
            <person name="Thomas B.C."/>
            <person name="Singh A."/>
            <person name="Wilkins M.J."/>
            <person name="Karaoz U."/>
            <person name="Brodie E.L."/>
            <person name="Williams K.H."/>
            <person name="Hubbard S.S."/>
            <person name="Banfield J.F."/>
        </authorList>
    </citation>
    <scope>NUCLEOTIDE SEQUENCE [LARGE SCALE GENOMIC DNA]</scope>
</reference>
<feature type="signal peptide" evidence="13">
    <location>
        <begin position="1"/>
        <end position="33"/>
    </location>
</feature>
<comment type="cofactor">
    <cofactor evidence="1">
        <name>Mn(2+)</name>
        <dbReference type="ChEBI" id="CHEBI:29035"/>
    </cofactor>
</comment>
<evidence type="ECO:0000256" key="8">
    <source>
        <dbReference type="ARBA" id="ARBA00022801"/>
    </source>
</evidence>
<evidence type="ECO:0000256" key="1">
    <source>
        <dbReference type="ARBA" id="ARBA00001936"/>
    </source>
</evidence>